<reference evidence="2" key="2">
    <citation type="journal article" date="2021" name="Genome Biol. Evol.">
        <title>Developing a high-quality reference genome for a parasitic bivalve with doubly uniparental inheritance (Bivalvia: Unionida).</title>
        <authorList>
            <person name="Smith C.H."/>
        </authorList>
    </citation>
    <scope>NUCLEOTIDE SEQUENCE</scope>
    <source>
        <strain evidence="2">CHS0354</strain>
        <tissue evidence="2">Mantle</tissue>
    </source>
</reference>
<keyword evidence="3" id="KW-1185">Reference proteome</keyword>
<evidence type="ECO:0000256" key="1">
    <source>
        <dbReference type="SAM" id="MobiDB-lite"/>
    </source>
</evidence>
<protein>
    <recommendedName>
        <fullName evidence="4">Organic solvent tolerance-like N-terminal domain-containing protein</fullName>
    </recommendedName>
</protein>
<dbReference type="EMBL" id="JAEAOA010001427">
    <property type="protein sequence ID" value="KAK3582508.1"/>
    <property type="molecule type" value="Genomic_DNA"/>
</dbReference>
<evidence type="ECO:0008006" key="4">
    <source>
        <dbReference type="Google" id="ProtNLM"/>
    </source>
</evidence>
<evidence type="ECO:0000313" key="2">
    <source>
        <dbReference type="EMBL" id="KAK3582508.1"/>
    </source>
</evidence>
<evidence type="ECO:0000313" key="3">
    <source>
        <dbReference type="Proteomes" id="UP001195483"/>
    </source>
</evidence>
<accession>A0AAE0VLB7</accession>
<comment type="caution">
    <text evidence="2">The sequence shown here is derived from an EMBL/GenBank/DDBJ whole genome shotgun (WGS) entry which is preliminary data.</text>
</comment>
<reference evidence="2" key="3">
    <citation type="submission" date="2023-05" db="EMBL/GenBank/DDBJ databases">
        <authorList>
            <person name="Smith C.H."/>
        </authorList>
    </citation>
    <scope>NUCLEOTIDE SEQUENCE</scope>
    <source>
        <strain evidence="2">CHS0354</strain>
        <tissue evidence="2">Mantle</tissue>
    </source>
</reference>
<feature type="region of interest" description="Disordered" evidence="1">
    <location>
        <begin position="183"/>
        <end position="221"/>
    </location>
</feature>
<sequence length="221" mass="25299">MRIFCDEAIQYSISKKVKLLRNVRISIDSLSIRTKNGGTYFNEEELLTLDDKVELIDDGVQITGDKLFYHRQKRLYLLVGNVIMKHKKNSLDKKKQRFNQSSGKIAKLYFSDSSELYRADISNQAKLVYHLYKGKIGRGAAKLTGDTIKFHFIDGDFSGFDIVGGIQGEQIPEKMVRQTPVRLEGFNDRQSSKPVTPKAELFHNKKANQSELDGLDINHRQ</sequence>
<proteinExistence type="predicted"/>
<organism evidence="2 3">
    <name type="scientific">Potamilus streckersoni</name>
    <dbReference type="NCBI Taxonomy" id="2493646"/>
    <lineage>
        <taxon>Eukaryota</taxon>
        <taxon>Metazoa</taxon>
        <taxon>Spiralia</taxon>
        <taxon>Lophotrochozoa</taxon>
        <taxon>Mollusca</taxon>
        <taxon>Bivalvia</taxon>
        <taxon>Autobranchia</taxon>
        <taxon>Heteroconchia</taxon>
        <taxon>Palaeoheterodonta</taxon>
        <taxon>Unionida</taxon>
        <taxon>Unionoidea</taxon>
        <taxon>Unionidae</taxon>
        <taxon>Ambleminae</taxon>
        <taxon>Lampsilini</taxon>
        <taxon>Potamilus</taxon>
    </lineage>
</organism>
<gene>
    <name evidence="2" type="ORF">CHS0354_024056</name>
</gene>
<name>A0AAE0VLB7_9BIVA</name>
<dbReference type="AlphaFoldDB" id="A0AAE0VLB7"/>
<dbReference type="Proteomes" id="UP001195483">
    <property type="component" value="Unassembled WGS sequence"/>
</dbReference>
<reference evidence="2" key="1">
    <citation type="journal article" date="2021" name="Genome Biol. Evol.">
        <title>A High-Quality Reference Genome for a Parasitic Bivalve with Doubly Uniparental Inheritance (Bivalvia: Unionida).</title>
        <authorList>
            <person name="Smith C.H."/>
        </authorList>
    </citation>
    <scope>NUCLEOTIDE SEQUENCE</scope>
    <source>
        <strain evidence="2">CHS0354</strain>
    </source>
</reference>